<dbReference type="PANTHER" id="PTHR47331">
    <property type="entry name" value="PHD-TYPE DOMAIN-CONTAINING PROTEIN"/>
    <property type="match status" value="1"/>
</dbReference>
<dbReference type="InterPro" id="IPR008042">
    <property type="entry name" value="Retrotrans_Pao"/>
</dbReference>
<evidence type="ECO:0000313" key="3">
    <source>
        <dbReference type="EMBL" id="TKR89589.1"/>
    </source>
</evidence>
<proteinExistence type="predicted"/>
<evidence type="ECO:0000259" key="2">
    <source>
        <dbReference type="Pfam" id="PF00078"/>
    </source>
</evidence>
<evidence type="ECO:0000256" key="1">
    <source>
        <dbReference type="SAM" id="MobiDB-lite"/>
    </source>
</evidence>
<dbReference type="OrthoDB" id="5877161at2759"/>
<dbReference type="InterPro" id="IPR043128">
    <property type="entry name" value="Rev_trsase/Diguanyl_cyclase"/>
</dbReference>
<dbReference type="EMBL" id="AZBU02000003">
    <property type="protein sequence ID" value="TKR89589.1"/>
    <property type="molecule type" value="Genomic_DNA"/>
</dbReference>
<dbReference type="InterPro" id="IPR000477">
    <property type="entry name" value="RT_dom"/>
</dbReference>
<dbReference type="AlphaFoldDB" id="A0A4U5P0V0"/>
<dbReference type="PANTHER" id="PTHR47331:SF4">
    <property type="entry name" value="PEPTIDASE S1 DOMAIN-CONTAINING PROTEIN"/>
    <property type="match status" value="1"/>
</dbReference>
<dbReference type="InterPro" id="IPR043502">
    <property type="entry name" value="DNA/RNA_pol_sf"/>
</dbReference>
<dbReference type="Pfam" id="PF00078">
    <property type="entry name" value="RVT_1"/>
    <property type="match status" value="1"/>
</dbReference>
<comment type="caution">
    <text evidence="3">The sequence shown here is derived from an EMBL/GenBank/DDBJ whole genome shotgun (WGS) entry which is preliminary data.</text>
</comment>
<evidence type="ECO:0000313" key="4">
    <source>
        <dbReference type="Proteomes" id="UP000298663"/>
    </source>
</evidence>
<accession>A0A4U5P0V0</accession>
<dbReference type="Gene3D" id="3.30.70.270">
    <property type="match status" value="1"/>
</dbReference>
<feature type="compositionally biased region" description="Basic and acidic residues" evidence="1">
    <location>
        <begin position="476"/>
        <end position="497"/>
    </location>
</feature>
<gene>
    <name evidence="3" type="ORF">L596_013668</name>
</gene>
<dbReference type="Proteomes" id="UP000298663">
    <property type="component" value="Unassembled WGS sequence"/>
</dbReference>
<feature type="region of interest" description="Disordered" evidence="1">
    <location>
        <begin position="476"/>
        <end position="509"/>
    </location>
</feature>
<dbReference type="SUPFAM" id="SSF56672">
    <property type="entry name" value="DNA/RNA polymerases"/>
    <property type="match status" value="1"/>
</dbReference>
<dbReference type="Pfam" id="PF05380">
    <property type="entry name" value="Peptidase_A17"/>
    <property type="match status" value="1"/>
</dbReference>
<feature type="domain" description="Reverse transcriptase" evidence="2">
    <location>
        <begin position="50"/>
        <end position="169"/>
    </location>
</feature>
<feature type="compositionally biased region" description="Polar residues" evidence="1">
    <location>
        <begin position="498"/>
        <end position="509"/>
    </location>
</feature>
<sequence length="509" mass="58156">MTPDKETTKCRVVMDGSGAEKDKYSINDVLQPGAADIPDLCTILLLFRAEEFGIIADVEKAFLQLLIRLADRDALRFRTFVDVNKPLTPDNLVDLRFTRVPFGLTQSPFLLSQALKHQLAEMADQHLAKELHNQTYVDNVVVTRRSEEDAVKFYETTKEFYGNFGMNLRAFQSNSKRLMEHVKEKDKAQNDIQKVLGVKWTSTNDTLNLEIKIPDKKKVTKRSTMQQYFSIFDPMGFLIPATLNMKVFIQELWKHDISWDKPLEPQLAEEWQRLIKEAEGFQKNLPRCAWHNTQEAATLIVCSDASKSAMATCAYLVGNATSHLVMAKSILPKIQRDPEMTPSMPKLEMTALTEGAHLAVRITESLKDKITINKVILLSDSEIALAWAKTDPKRCTQGRAVKNRIMDIRKARDQIALKNATTMLGYINTDCNPADCATRGLTREELQNHIWWTGAKYFTDSLDEWPKRTALFELPCDKEEEDKVNQPLQHKEEEKRPPSQTIQTARSPR</sequence>
<reference evidence="3 4" key="2">
    <citation type="journal article" date="2019" name="G3 (Bethesda)">
        <title>Hybrid Assembly of the Genome of the Entomopathogenic Nematode Steinernema carpocapsae Identifies the X-Chromosome.</title>
        <authorList>
            <person name="Serra L."/>
            <person name="Macchietto M."/>
            <person name="Macias-Munoz A."/>
            <person name="McGill C.J."/>
            <person name="Rodriguez I.M."/>
            <person name="Rodriguez B."/>
            <person name="Murad R."/>
            <person name="Mortazavi A."/>
        </authorList>
    </citation>
    <scope>NUCLEOTIDE SEQUENCE [LARGE SCALE GENOMIC DNA]</scope>
    <source>
        <strain evidence="3 4">ALL</strain>
    </source>
</reference>
<protein>
    <recommendedName>
        <fullName evidence="2">Reverse transcriptase domain-containing protein</fullName>
    </recommendedName>
</protein>
<name>A0A4U5P0V0_STECR</name>
<organism evidence="3 4">
    <name type="scientific">Steinernema carpocapsae</name>
    <name type="common">Entomopathogenic nematode</name>
    <dbReference type="NCBI Taxonomy" id="34508"/>
    <lineage>
        <taxon>Eukaryota</taxon>
        <taxon>Metazoa</taxon>
        <taxon>Ecdysozoa</taxon>
        <taxon>Nematoda</taxon>
        <taxon>Chromadorea</taxon>
        <taxon>Rhabditida</taxon>
        <taxon>Tylenchina</taxon>
        <taxon>Panagrolaimomorpha</taxon>
        <taxon>Strongyloidoidea</taxon>
        <taxon>Steinernematidae</taxon>
        <taxon>Steinernema</taxon>
    </lineage>
</organism>
<reference evidence="3 4" key="1">
    <citation type="journal article" date="2015" name="Genome Biol.">
        <title>Comparative genomics of Steinernema reveals deeply conserved gene regulatory networks.</title>
        <authorList>
            <person name="Dillman A.R."/>
            <person name="Macchietto M."/>
            <person name="Porter C.F."/>
            <person name="Rogers A."/>
            <person name="Williams B."/>
            <person name="Antoshechkin I."/>
            <person name="Lee M.M."/>
            <person name="Goodwin Z."/>
            <person name="Lu X."/>
            <person name="Lewis E.E."/>
            <person name="Goodrich-Blair H."/>
            <person name="Stock S.P."/>
            <person name="Adams B.J."/>
            <person name="Sternberg P.W."/>
            <person name="Mortazavi A."/>
        </authorList>
    </citation>
    <scope>NUCLEOTIDE SEQUENCE [LARGE SCALE GENOMIC DNA]</scope>
    <source>
        <strain evidence="3 4">ALL</strain>
    </source>
</reference>
<dbReference type="Gene3D" id="3.10.10.10">
    <property type="entry name" value="HIV Type 1 Reverse Transcriptase, subunit A, domain 1"/>
    <property type="match status" value="1"/>
</dbReference>
<keyword evidence="4" id="KW-1185">Reference proteome</keyword>
<dbReference type="STRING" id="34508.A0A4U5P0V0"/>